<keyword evidence="3" id="KW-0456">Lyase</keyword>
<dbReference type="InterPro" id="IPR040442">
    <property type="entry name" value="Pyrv_kinase-like_dom_sf"/>
</dbReference>
<evidence type="ECO:0000256" key="2">
    <source>
        <dbReference type="ARBA" id="ARBA00022723"/>
    </source>
</evidence>
<evidence type="ECO:0000313" key="6">
    <source>
        <dbReference type="Proteomes" id="UP000266389"/>
    </source>
</evidence>
<dbReference type="AlphaFoldDB" id="A0A395LZZ0"/>
<dbReference type="PANTHER" id="PTHR30502:SF0">
    <property type="entry name" value="PHOSPHOENOLPYRUVATE CARBOXYLASE FAMILY PROTEIN"/>
    <property type="match status" value="1"/>
</dbReference>
<dbReference type="Proteomes" id="UP000266389">
    <property type="component" value="Unassembled WGS sequence"/>
</dbReference>
<dbReference type="InterPro" id="IPR050251">
    <property type="entry name" value="HpcH-HpaI_aldolase"/>
</dbReference>
<comment type="caution">
    <text evidence="5">The sequence shown here is derived from an EMBL/GenBank/DDBJ whole genome shotgun (WGS) entry which is preliminary data.</text>
</comment>
<dbReference type="SUPFAM" id="SSF51621">
    <property type="entry name" value="Phosphoenolpyruvate/pyruvate domain"/>
    <property type="match status" value="1"/>
</dbReference>
<reference evidence="5 6" key="1">
    <citation type="journal article" date="2011" name="ISME J.">
        <title>Community ecology of hot spring cyanobacterial mats: predominant populations and their functional potential.</title>
        <authorList>
            <person name="Klatt C.G."/>
            <person name="Wood J.M."/>
            <person name="Rusch D.B."/>
            <person name="Bateson M.M."/>
            <person name="Hamamura N."/>
            <person name="Heidelberg J.F."/>
            <person name="Grossman A.R."/>
            <person name="Bhaya D."/>
            <person name="Cohan F.M."/>
            <person name="Kuhl M."/>
            <person name="Bryant D.A."/>
            <person name="Ward D.M."/>
        </authorList>
    </citation>
    <scope>NUCLEOTIDE SEQUENCE [LARGE SCALE GENOMIC DNA]</scope>
    <source>
        <strain evidence="5">OS</strain>
    </source>
</reference>
<dbReference type="GO" id="GO:0046872">
    <property type="term" value="F:metal ion binding"/>
    <property type="evidence" value="ECO:0007669"/>
    <property type="project" value="UniProtKB-KW"/>
</dbReference>
<dbReference type="PANTHER" id="PTHR30502">
    <property type="entry name" value="2-KETO-3-DEOXY-L-RHAMNONATE ALDOLASE"/>
    <property type="match status" value="1"/>
</dbReference>
<organism evidence="5 6">
    <name type="scientific">Candidatus Thermochlorobacter aerophilus</name>
    <dbReference type="NCBI Taxonomy" id="1868324"/>
    <lineage>
        <taxon>Bacteria</taxon>
        <taxon>Pseudomonadati</taxon>
        <taxon>Chlorobiota</taxon>
        <taxon>Chlorobiia</taxon>
        <taxon>Chlorobiales</taxon>
        <taxon>Candidatus Thermochlorobacteriaceae</taxon>
        <taxon>Candidatus Thermochlorobacter</taxon>
    </lineage>
</organism>
<dbReference type="GO" id="GO:0005737">
    <property type="term" value="C:cytoplasm"/>
    <property type="evidence" value="ECO:0007669"/>
    <property type="project" value="TreeGrafter"/>
</dbReference>
<protein>
    <submittedName>
        <fullName evidence="5">Aldolase</fullName>
    </submittedName>
</protein>
<sequence length="260" mass="28609">MLGRNYIKEKLMSKKPILGTWCIIPSPITADIISSCGLDFLIIDAEHGPISFETAQMMAIAAESRGVSPVMRVGGIIESDILKAADIGVHCIQIPNVETKSDVEHIVKFAKYPPIGHRGFSPFTRAGGYSIENSKTLTTHSNENMLIAINIEGKKSVEQIDEILTVDSLDILFIGIYDLSKSLGIPGDVDNPIVLKHLDTLTQKINRAGKIAGTLATSLEKLKLFLDMGIRYIVYLVDCDMLRQSYTNVKEKFDKLCVNA</sequence>
<accession>A0A395LZZ0</accession>
<dbReference type="EMBL" id="PHFL01000046">
    <property type="protein sequence ID" value="RFM24099.1"/>
    <property type="molecule type" value="Genomic_DNA"/>
</dbReference>
<proteinExistence type="inferred from homology"/>
<comment type="similarity">
    <text evidence="1">Belongs to the HpcH/HpaI aldolase family.</text>
</comment>
<dbReference type="InterPro" id="IPR015813">
    <property type="entry name" value="Pyrv/PenolPyrv_kinase-like_dom"/>
</dbReference>
<evidence type="ECO:0000313" key="5">
    <source>
        <dbReference type="EMBL" id="RFM24099.1"/>
    </source>
</evidence>
<dbReference type="Gene3D" id="3.20.20.60">
    <property type="entry name" value="Phosphoenolpyruvate-binding domains"/>
    <property type="match status" value="1"/>
</dbReference>
<evidence type="ECO:0000256" key="3">
    <source>
        <dbReference type="ARBA" id="ARBA00023239"/>
    </source>
</evidence>
<dbReference type="Pfam" id="PF03328">
    <property type="entry name" value="HpcH_HpaI"/>
    <property type="match status" value="1"/>
</dbReference>
<evidence type="ECO:0000256" key="1">
    <source>
        <dbReference type="ARBA" id="ARBA00005568"/>
    </source>
</evidence>
<evidence type="ECO:0000259" key="4">
    <source>
        <dbReference type="Pfam" id="PF03328"/>
    </source>
</evidence>
<name>A0A395LZZ0_9BACT</name>
<dbReference type="GO" id="GO:0016832">
    <property type="term" value="F:aldehyde-lyase activity"/>
    <property type="evidence" value="ECO:0007669"/>
    <property type="project" value="TreeGrafter"/>
</dbReference>
<keyword evidence="2" id="KW-0479">Metal-binding</keyword>
<gene>
    <name evidence="5" type="ORF">D0433_07335</name>
</gene>
<feature type="domain" description="HpcH/HpaI aldolase/citrate lyase" evidence="4">
    <location>
        <begin position="21"/>
        <end position="230"/>
    </location>
</feature>
<dbReference type="InterPro" id="IPR005000">
    <property type="entry name" value="Aldolase/citrate-lyase_domain"/>
</dbReference>